<organism evidence="1 2">
    <name type="scientific">Bacillus phage vB_BsuM-Goe3</name>
    <dbReference type="NCBI Taxonomy" id="1933063"/>
    <lineage>
        <taxon>Viruses</taxon>
        <taxon>Duplodnaviria</taxon>
        <taxon>Heunggongvirae</taxon>
        <taxon>Uroviricota</taxon>
        <taxon>Caudoviricetes</taxon>
        <taxon>Herelleviridae</taxon>
        <taxon>Bastillevirinae</taxon>
        <taxon>Grisebachstrassevirus</taxon>
        <taxon>Grisebachstrassevirus goe3</taxon>
    </lineage>
</organism>
<evidence type="ECO:0000313" key="2">
    <source>
        <dbReference type="Proteomes" id="UP000221795"/>
    </source>
</evidence>
<keyword evidence="2" id="KW-1185">Reference proteome</keyword>
<sequence>MEKLVFKMVDDMQEVGASEGHACFNNILRTKGITAVLGVYNQQKPAHMVIEELLDWAVKNDKPEIVDLIEELQQDMSWNEGNPILEEEL</sequence>
<organismHost>
    <name type="scientific">Bacillus subtilis</name>
    <dbReference type="NCBI Taxonomy" id="1423"/>
</organismHost>
<proteinExistence type="predicted"/>
<reference evidence="1" key="1">
    <citation type="journal article" date="2017" name="Viruses">
        <title>Characterization of Bacillus subtilis Viruses vB_BsuM-Goe2 and vB_BsuM-Goe3.</title>
        <authorList>
            <person name="Willms I.M."/>
            <person name="Hoppert M."/>
            <person name="Hertel R."/>
        </authorList>
    </citation>
    <scope>NUCLEOTIDE SEQUENCE [LARGE SCALE GENOMIC DNA]</scope>
</reference>
<dbReference type="Proteomes" id="UP000221795">
    <property type="component" value="Segment"/>
</dbReference>
<accession>A0A217ERB4</accession>
<evidence type="ECO:0000313" key="1">
    <source>
        <dbReference type="EMBL" id="APZ82641.1"/>
    </source>
</evidence>
<name>A0A217ERB4_BPGO3</name>
<gene>
    <name evidence="1" type="ORF">Goe3_c18000</name>
</gene>
<dbReference type="EMBL" id="KY368640">
    <property type="protein sequence ID" value="APZ82641.1"/>
    <property type="molecule type" value="Genomic_DNA"/>
</dbReference>
<protein>
    <submittedName>
        <fullName evidence="1">Uncharacterized protein</fullName>
    </submittedName>
</protein>